<reference evidence="1" key="1">
    <citation type="journal article" date="2014" name="Int. J. Syst. Evol. Microbiol.">
        <title>Complete genome sequence of Corynebacterium casei LMG S-19264T (=DSM 44701T), isolated from a smear-ripened cheese.</title>
        <authorList>
            <consortium name="US DOE Joint Genome Institute (JGI-PGF)"/>
            <person name="Walter F."/>
            <person name="Albersmeier A."/>
            <person name="Kalinowski J."/>
            <person name="Ruckert C."/>
        </authorList>
    </citation>
    <scope>NUCLEOTIDE SEQUENCE</scope>
    <source>
        <strain evidence="1">CGMCC 1.12919</strain>
    </source>
</reference>
<comment type="caution">
    <text evidence="1">The sequence shown here is derived from an EMBL/GenBank/DDBJ whole genome shotgun (WGS) entry which is preliminary data.</text>
</comment>
<proteinExistence type="predicted"/>
<evidence type="ECO:0008006" key="3">
    <source>
        <dbReference type="Google" id="ProtNLM"/>
    </source>
</evidence>
<dbReference type="InterPro" id="IPR006311">
    <property type="entry name" value="TAT_signal"/>
</dbReference>
<name>A0A916XCP0_9HYPH</name>
<gene>
    <name evidence="1" type="ORF">GCM10010994_22980</name>
</gene>
<protein>
    <recommendedName>
        <fullName evidence="3">DUF3299 domain-containing protein</fullName>
    </recommendedName>
</protein>
<evidence type="ECO:0000313" key="1">
    <source>
        <dbReference type="EMBL" id="GGC63805.1"/>
    </source>
</evidence>
<dbReference type="AlphaFoldDB" id="A0A916XCP0"/>
<sequence length="178" mass="19808">MPWSMRWRWRHPGTDARVSATRPRLTRELSRRGLLRGASAAVLATSVTPIRPARAAEATLDFDELYGKVSPLGLTFSDKVKQLAGREVTMRGYIAPPLKAEANFFVLTEIPMSICPFCSSDADWPDNIIVIYLDGPRTFEQANRLIRASGRLEVGSWTDPETGFVSLLRLVGASFRQA</sequence>
<dbReference type="Proteomes" id="UP000637002">
    <property type="component" value="Unassembled WGS sequence"/>
</dbReference>
<reference evidence="1" key="2">
    <citation type="submission" date="2020-09" db="EMBL/GenBank/DDBJ databases">
        <authorList>
            <person name="Sun Q."/>
            <person name="Zhou Y."/>
        </authorList>
    </citation>
    <scope>NUCLEOTIDE SEQUENCE</scope>
    <source>
        <strain evidence="1">CGMCC 1.12919</strain>
    </source>
</reference>
<accession>A0A916XCP0</accession>
<dbReference type="EMBL" id="BMGG01000004">
    <property type="protein sequence ID" value="GGC63805.1"/>
    <property type="molecule type" value="Genomic_DNA"/>
</dbReference>
<keyword evidence="2" id="KW-1185">Reference proteome</keyword>
<dbReference type="PROSITE" id="PS51318">
    <property type="entry name" value="TAT"/>
    <property type="match status" value="1"/>
</dbReference>
<evidence type="ECO:0000313" key="2">
    <source>
        <dbReference type="Proteomes" id="UP000637002"/>
    </source>
</evidence>
<organism evidence="1 2">
    <name type="scientific">Chelatococcus reniformis</name>
    <dbReference type="NCBI Taxonomy" id="1494448"/>
    <lineage>
        <taxon>Bacteria</taxon>
        <taxon>Pseudomonadati</taxon>
        <taxon>Pseudomonadota</taxon>
        <taxon>Alphaproteobacteria</taxon>
        <taxon>Hyphomicrobiales</taxon>
        <taxon>Chelatococcaceae</taxon>
        <taxon>Chelatococcus</taxon>
    </lineage>
</organism>